<feature type="chain" id="PRO_5037458660" evidence="1">
    <location>
        <begin position="18"/>
        <end position="64"/>
    </location>
</feature>
<dbReference type="GO" id="GO:0015035">
    <property type="term" value="F:protein-disulfide reductase activity"/>
    <property type="evidence" value="ECO:0007669"/>
    <property type="project" value="TreeGrafter"/>
</dbReference>
<reference evidence="4" key="1">
    <citation type="submission" date="2022-11" db="UniProtKB">
        <authorList>
            <consortium name="WormBaseParasite"/>
        </authorList>
    </citation>
    <scope>IDENTIFICATION</scope>
</reference>
<dbReference type="GO" id="GO:0034976">
    <property type="term" value="P:response to endoplasmic reticulum stress"/>
    <property type="evidence" value="ECO:0007669"/>
    <property type="project" value="TreeGrafter"/>
</dbReference>
<accession>A0A914NR75</accession>
<organism evidence="3 4">
    <name type="scientific">Meloidogyne incognita</name>
    <name type="common">Southern root-knot nematode worm</name>
    <name type="synonym">Oxyuris incognita</name>
    <dbReference type="NCBI Taxonomy" id="6306"/>
    <lineage>
        <taxon>Eukaryota</taxon>
        <taxon>Metazoa</taxon>
        <taxon>Ecdysozoa</taxon>
        <taxon>Nematoda</taxon>
        <taxon>Chromadorea</taxon>
        <taxon>Rhabditida</taxon>
        <taxon>Tylenchina</taxon>
        <taxon>Tylenchomorpha</taxon>
        <taxon>Tylenchoidea</taxon>
        <taxon>Meloidogynidae</taxon>
        <taxon>Meloidogyninae</taxon>
        <taxon>Meloidogyne</taxon>
        <taxon>Meloidogyne incognita group</taxon>
    </lineage>
</organism>
<evidence type="ECO:0000256" key="1">
    <source>
        <dbReference type="SAM" id="SignalP"/>
    </source>
</evidence>
<keyword evidence="3" id="KW-1185">Reference proteome</keyword>
<dbReference type="SUPFAM" id="SSF52833">
    <property type="entry name" value="Thioredoxin-like"/>
    <property type="match status" value="1"/>
</dbReference>
<dbReference type="GO" id="GO:0005788">
    <property type="term" value="C:endoplasmic reticulum lumen"/>
    <property type="evidence" value="ECO:0007669"/>
    <property type="project" value="TreeGrafter"/>
</dbReference>
<dbReference type="Proteomes" id="UP000887563">
    <property type="component" value="Unplaced"/>
</dbReference>
<feature type="signal peptide" evidence="1">
    <location>
        <begin position="1"/>
        <end position="17"/>
    </location>
</feature>
<dbReference type="Gene3D" id="3.40.30.10">
    <property type="entry name" value="Glutaredoxin"/>
    <property type="match status" value="1"/>
</dbReference>
<dbReference type="PANTHER" id="PTHR45815:SF3">
    <property type="entry name" value="PROTEIN DISULFIDE-ISOMERASE A6"/>
    <property type="match status" value="1"/>
</dbReference>
<evidence type="ECO:0000313" key="3">
    <source>
        <dbReference type="Proteomes" id="UP000887563"/>
    </source>
</evidence>
<keyword evidence="1" id="KW-0732">Signal</keyword>
<feature type="domain" description="Thioredoxin" evidence="2">
    <location>
        <begin position="25"/>
        <end position="58"/>
    </location>
</feature>
<dbReference type="WBParaSite" id="Minc3s09400g43173">
    <property type="protein sequence ID" value="Minc3s09400g43173"/>
    <property type="gene ID" value="Minc3s09400g43173"/>
</dbReference>
<name>A0A914NR75_MELIC</name>
<dbReference type="InterPro" id="IPR036249">
    <property type="entry name" value="Thioredoxin-like_sf"/>
</dbReference>
<dbReference type="AlphaFoldDB" id="A0A914NR75"/>
<evidence type="ECO:0000259" key="2">
    <source>
        <dbReference type="Pfam" id="PF00085"/>
    </source>
</evidence>
<proteinExistence type="predicted"/>
<evidence type="ECO:0000313" key="4">
    <source>
        <dbReference type="WBParaSite" id="Minc3s09400g43173"/>
    </source>
</evidence>
<sequence>MNLLLFIFFIFVYKSFANYNSADDVVELTAGNFHKLVLDDDAIWIVEFYAPWCGHCQVFCVNIF</sequence>
<protein>
    <submittedName>
        <fullName evidence="4">Protein disulfide-isomerase</fullName>
    </submittedName>
</protein>
<dbReference type="PANTHER" id="PTHR45815">
    <property type="entry name" value="PROTEIN DISULFIDE-ISOMERASE A6"/>
    <property type="match status" value="1"/>
</dbReference>
<dbReference type="InterPro" id="IPR013766">
    <property type="entry name" value="Thioredoxin_domain"/>
</dbReference>
<dbReference type="Pfam" id="PF00085">
    <property type="entry name" value="Thioredoxin"/>
    <property type="match status" value="1"/>
</dbReference>